<comment type="cofactor">
    <cofactor evidence="1">
        <name>pyridoxal 5'-phosphate</name>
        <dbReference type="ChEBI" id="CHEBI:597326"/>
    </cofactor>
</comment>
<evidence type="ECO:0000256" key="1">
    <source>
        <dbReference type="ARBA" id="ARBA00001933"/>
    </source>
</evidence>
<dbReference type="InterPro" id="IPR015421">
    <property type="entry name" value="PyrdxlP-dep_Trfase_major"/>
</dbReference>
<evidence type="ECO:0000256" key="3">
    <source>
        <dbReference type="ARBA" id="ARBA00013138"/>
    </source>
</evidence>
<dbReference type="InterPro" id="IPR019942">
    <property type="entry name" value="DapL/ALD1"/>
</dbReference>
<dbReference type="Gene3D" id="3.40.640.10">
    <property type="entry name" value="Type I PLP-dependent aspartate aminotransferase-like (Major domain)"/>
    <property type="match status" value="1"/>
</dbReference>
<sequence length="407" mass="44386">MITNKNFGEIPQSYLFSEVAERVRRFEQQHPDARVLRLGIGDVTRPLAPAIVEALHSAVDEQAAAASFQGYGPETGYGFLREAIAAGEYAAIGVDVSPDEVFVGDGSKSDSANIQELFADSARVAVTDPVYPVYVDSNAMAGRLGTFDGDRWSNLSYIPCDDSNDYRPALPEEPVELIYLCSPNNPTGTTMSREDLEAWVAYARKTGAVILFDVAYRAFITGDDVPRSIYEIEGADEVAIEFGSFSKTAGFTGLRCSWTVVPKKLQRDGVSLHTMWLRRQSTKFNGTPYIVQRAAEATYSPAGREQVRADVEYYLANARLIRETLENAGVKAVGGEHSPYVWFRCPAGMDSWEFFDALLEQAQIVGTPGVGFGPTGAGHFRLSAFNTAEATQEAAGRLAELLPKLAS</sequence>
<dbReference type="InterPro" id="IPR004839">
    <property type="entry name" value="Aminotransferase_I/II_large"/>
</dbReference>
<evidence type="ECO:0000259" key="10">
    <source>
        <dbReference type="Pfam" id="PF00155"/>
    </source>
</evidence>
<evidence type="ECO:0000256" key="2">
    <source>
        <dbReference type="ARBA" id="ARBA00004982"/>
    </source>
</evidence>
<accession>A0A0D0IJF0</accession>
<dbReference type="AlphaFoldDB" id="A0A0D0IJF0"/>
<reference evidence="11 12" key="1">
    <citation type="submission" date="2015-01" db="EMBL/GenBank/DDBJ databases">
        <title>Draft genome sequence of Leucobacter komagatae strain VKM ST2845.</title>
        <authorList>
            <person name="Karlyshev A.V."/>
            <person name="Kudryashova E.B."/>
        </authorList>
    </citation>
    <scope>NUCLEOTIDE SEQUENCE [LARGE SCALE GENOMIC DNA]</scope>
    <source>
        <strain evidence="11 12">VKM ST2845</strain>
    </source>
</reference>
<dbReference type="OrthoDB" id="199743at2"/>
<dbReference type="FunFam" id="3.40.640.10:FF:000099">
    <property type="entry name" value="LL-diaminopimelate aminotransferase, chloroplastic"/>
    <property type="match status" value="1"/>
</dbReference>
<organism evidence="11 12">
    <name type="scientific">Leucobacter komagatae</name>
    <dbReference type="NCBI Taxonomy" id="55969"/>
    <lineage>
        <taxon>Bacteria</taxon>
        <taxon>Bacillati</taxon>
        <taxon>Actinomycetota</taxon>
        <taxon>Actinomycetes</taxon>
        <taxon>Micrococcales</taxon>
        <taxon>Microbacteriaceae</taxon>
        <taxon>Leucobacter</taxon>
    </lineage>
</organism>
<evidence type="ECO:0000256" key="7">
    <source>
        <dbReference type="ARBA" id="ARBA00022898"/>
    </source>
</evidence>
<dbReference type="GO" id="GO:0009089">
    <property type="term" value="P:lysine biosynthetic process via diaminopimelate"/>
    <property type="evidence" value="ECO:0007669"/>
    <property type="project" value="UniProtKB-UniPathway"/>
</dbReference>
<dbReference type="CDD" id="cd00609">
    <property type="entry name" value="AAT_like"/>
    <property type="match status" value="1"/>
</dbReference>
<evidence type="ECO:0000256" key="8">
    <source>
        <dbReference type="ARBA" id="ARBA00051934"/>
    </source>
</evidence>
<proteinExistence type="inferred from homology"/>
<dbReference type="PANTHER" id="PTHR43144">
    <property type="entry name" value="AMINOTRANSFERASE"/>
    <property type="match status" value="1"/>
</dbReference>
<comment type="catalytic activity">
    <reaction evidence="8">
        <text>(2S,6S)-2,6-diaminopimelate + 2-oxoglutarate = (S)-2,3,4,5-tetrahydrodipicolinate + L-glutamate + H2O + H(+)</text>
        <dbReference type="Rhea" id="RHEA:23988"/>
        <dbReference type="ChEBI" id="CHEBI:15377"/>
        <dbReference type="ChEBI" id="CHEBI:15378"/>
        <dbReference type="ChEBI" id="CHEBI:16810"/>
        <dbReference type="ChEBI" id="CHEBI:16845"/>
        <dbReference type="ChEBI" id="CHEBI:29985"/>
        <dbReference type="ChEBI" id="CHEBI:57609"/>
        <dbReference type="EC" id="2.6.1.83"/>
    </reaction>
</comment>
<feature type="domain" description="Aminotransferase class I/classII large" evidence="10">
    <location>
        <begin position="35"/>
        <end position="398"/>
    </location>
</feature>
<dbReference type="InterPro" id="IPR015422">
    <property type="entry name" value="PyrdxlP-dep_Trfase_small"/>
</dbReference>
<evidence type="ECO:0000313" key="12">
    <source>
        <dbReference type="Proteomes" id="UP000032120"/>
    </source>
</evidence>
<dbReference type="HAMAP" id="MF_01642">
    <property type="entry name" value="DapL_aminotrans_1"/>
    <property type="match status" value="1"/>
</dbReference>
<keyword evidence="7" id="KW-0663">Pyridoxal phosphate</keyword>
<dbReference type="GO" id="GO:0030170">
    <property type="term" value="F:pyridoxal phosphate binding"/>
    <property type="evidence" value="ECO:0007669"/>
    <property type="project" value="UniProtKB-UniRule"/>
</dbReference>
<keyword evidence="5 11" id="KW-0032">Aminotransferase</keyword>
<dbReference type="NCBIfam" id="TIGR03542">
    <property type="entry name" value="DAPAT_plant"/>
    <property type="match status" value="1"/>
</dbReference>
<dbReference type="RefSeq" id="WP_042544905.1">
    <property type="nucleotide sequence ID" value="NZ_JXSQ01000022.1"/>
</dbReference>
<dbReference type="InterPro" id="IPR015424">
    <property type="entry name" value="PyrdxlP-dep_Trfase"/>
</dbReference>
<dbReference type="Proteomes" id="UP000032120">
    <property type="component" value="Unassembled WGS sequence"/>
</dbReference>
<dbReference type="Pfam" id="PF00155">
    <property type="entry name" value="Aminotran_1_2"/>
    <property type="match status" value="1"/>
</dbReference>
<evidence type="ECO:0000256" key="9">
    <source>
        <dbReference type="NCBIfam" id="TIGR03542"/>
    </source>
</evidence>
<evidence type="ECO:0000256" key="4">
    <source>
        <dbReference type="ARBA" id="ARBA00018052"/>
    </source>
</evidence>
<dbReference type="SUPFAM" id="SSF53383">
    <property type="entry name" value="PLP-dependent transferases"/>
    <property type="match status" value="1"/>
</dbReference>
<dbReference type="Gene3D" id="3.90.1150.10">
    <property type="entry name" value="Aspartate Aminotransferase, domain 1"/>
    <property type="match status" value="1"/>
</dbReference>
<dbReference type="UniPathway" id="UPA00034">
    <property type="reaction ID" value="UER00466"/>
</dbReference>
<keyword evidence="6 11" id="KW-0808">Transferase</keyword>
<dbReference type="EC" id="2.6.1.83" evidence="3 9"/>
<dbReference type="EMBL" id="JXSQ01000022">
    <property type="protein sequence ID" value="KIP51784.1"/>
    <property type="molecule type" value="Genomic_DNA"/>
</dbReference>
<dbReference type="GO" id="GO:0010285">
    <property type="term" value="F:L,L-diaminopimelate aminotransferase activity"/>
    <property type="evidence" value="ECO:0007669"/>
    <property type="project" value="UniProtKB-EC"/>
</dbReference>
<name>A0A0D0IJF0_9MICO</name>
<evidence type="ECO:0000313" key="11">
    <source>
        <dbReference type="EMBL" id="KIP51784.1"/>
    </source>
</evidence>
<comment type="pathway">
    <text evidence="2">Amino-acid biosynthesis; L-lysine biosynthesis via DAP pathway; LL-2,6-diaminopimelate from (S)-tetrahydrodipicolinate (aminotransferase route): step 1/1.</text>
</comment>
<evidence type="ECO:0000256" key="6">
    <source>
        <dbReference type="ARBA" id="ARBA00022679"/>
    </source>
</evidence>
<keyword evidence="12" id="KW-1185">Reference proteome</keyword>
<evidence type="ECO:0000256" key="5">
    <source>
        <dbReference type="ARBA" id="ARBA00022576"/>
    </source>
</evidence>
<protein>
    <recommendedName>
        <fullName evidence="4 9">LL-diaminopimelate aminotransferase</fullName>
        <ecNumber evidence="3 9">2.6.1.83</ecNumber>
    </recommendedName>
</protein>
<gene>
    <name evidence="11" type="ORF">SD72_13065</name>
</gene>
<comment type="caution">
    <text evidence="11">The sequence shown here is derived from an EMBL/GenBank/DDBJ whole genome shotgun (WGS) entry which is preliminary data.</text>
</comment>